<evidence type="ECO:0000256" key="7">
    <source>
        <dbReference type="ARBA" id="ARBA00023163"/>
    </source>
</evidence>
<dbReference type="PANTHER" id="PTHR37461:SF1">
    <property type="entry name" value="ANTI-SIGMA-K FACTOR RSKA"/>
    <property type="match status" value="1"/>
</dbReference>
<dbReference type="PANTHER" id="PTHR37461">
    <property type="entry name" value="ANTI-SIGMA-K FACTOR RSKA"/>
    <property type="match status" value="1"/>
</dbReference>
<dbReference type="EMBL" id="NGAF01000002">
    <property type="protein sequence ID" value="OXR46190.1"/>
    <property type="molecule type" value="Genomic_DNA"/>
</dbReference>
<evidence type="ECO:0000256" key="5">
    <source>
        <dbReference type="ARBA" id="ARBA00023015"/>
    </source>
</evidence>
<dbReference type="GO" id="GO:0016989">
    <property type="term" value="F:sigma factor antagonist activity"/>
    <property type="evidence" value="ECO:0007669"/>
    <property type="project" value="TreeGrafter"/>
</dbReference>
<dbReference type="InterPro" id="IPR053877">
    <property type="entry name" value="RskA_N"/>
</dbReference>
<dbReference type="InterPro" id="IPR018764">
    <property type="entry name" value="RskA_C"/>
</dbReference>
<dbReference type="AlphaFoldDB" id="A0A231HBD5"/>
<proteinExistence type="predicted"/>
<keyword evidence="6" id="KW-0472">Membrane</keyword>
<protein>
    <recommendedName>
        <fullName evidence="9">Regulator of SigK</fullName>
    </recommendedName>
    <alternativeName>
        <fullName evidence="8">Sigma-K anti-sigma factor RskA</fullName>
    </alternativeName>
</protein>
<reference evidence="12 13" key="1">
    <citation type="submission" date="2017-07" db="EMBL/GenBank/DDBJ databases">
        <title>First draft Genome Sequence of Nocardia cerradoensis isolated from human infection.</title>
        <authorList>
            <person name="Carrasco G."/>
        </authorList>
    </citation>
    <scope>NUCLEOTIDE SEQUENCE [LARGE SCALE GENOMIC DNA]</scope>
    <source>
        <strain evidence="12 13">CNM20130759</strain>
    </source>
</reference>
<dbReference type="RefSeq" id="WP_094024603.1">
    <property type="nucleotide sequence ID" value="NZ_NGAF01000002.1"/>
</dbReference>
<gene>
    <name evidence="12" type="primary">rskA</name>
    <name evidence="12" type="ORF">B7C42_01155</name>
</gene>
<evidence type="ECO:0000313" key="12">
    <source>
        <dbReference type="EMBL" id="OXR46190.1"/>
    </source>
</evidence>
<dbReference type="Pfam" id="PF10099">
    <property type="entry name" value="RskA_C"/>
    <property type="match status" value="1"/>
</dbReference>
<dbReference type="Proteomes" id="UP000215506">
    <property type="component" value="Unassembled WGS sequence"/>
</dbReference>
<evidence type="ECO:0000256" key="9">
    <source>
        <dbReference type="ARBA" id="ARBA00030803"/>
    </source>
</evidence>
<evidence type="ECO:0000256" key="1">
    <source>
        <dbReference type="ARBA" id="ARBA00004162"/>
    </source>
</evidence>
<keyword evidence="13" id="KW-1185">Reference proteome</keyword>
<evidence type="ECO:0000256" key="3">
    <source>
        <dbReference type="ARBA" id="ARBA00022692"/>
    </source>
</evidence>
<evidence type="ECO:0000313" key="13">
    <source>
        <dbReference type="Proteomes" id="UP000215506"/>
    </source>
</evidence>
<evidence type="ECO:0000256" key="2">
    <source>
        <dbReference type="ARBA" id="ARBA00022475"/>
    </source>
</evidence>
<evidence type="ECO:0000259" key="11">
    <source>
        <dbReference type="Pfam" id="PF22618"/>
    </source>
</evidence>
<comment type="caution">
    <text evidence="12">The sequence shown here is derived from an EMBL/GenBank/DDBJ whole genome shotgun (WGS) entry which is preliminary data.</text>
</comment>
<evidence type="ECO:0000256" key="4">
    <source>
        <dbReference type="ARBA" id="ARBA00022989"/>
    </source>
</evidence>
<dbReference type="Pfam" id="PF22618">
    <property type="entry name" value="RskA_N"/>
    <property type="match status" value="1"/>
</dbReference>
<keyword evidence="2" id="KW-1003">Cell membrane</keyword>
<keyword evidence="7" id="KW-0804">Transcription</keyword>
<dbReference type="GO" id="GO:0005886">
    <property type="term" value="C:plasma membrane"/>
    <property type="evidence" value="ECO:0007669"/>
    <property type="project" value="UniProtKB-SubCell"/>
</dbReference>
<dbReference type="Gene3D" id="1.10.10.1320">
    <property type="entry name" value="Anti-sigma factor, zinc-finger domain"/>
    <property type="match status" value="1"/>
</dbReference>
<feature type="domain" description="Anti-sigma-K factor RskA N-terminal" evidence="11">
    <location>
        <begin position="9"/>
        <end position="55"/>
    </location>
</feature>
<evidence type="ECO:0000256" key="8">
    <source>
        <dbReference type="ARBA" id="ARBA00029829"/>
    </source>
</evidence>
<feature type="domain" description="Anti-sigma K factor RskA C-terminal" evidence="10">
    <location>
        <begin position="105"/>
        <end position="239"/>
    </location>
</feature>
<dbReference type="InterPro" id="IPR041916">
    <property type="entry name" value="Anti_sigma_zinc_sf"/>
</dbReference>
<sequence length="245" mass="25022">MPDTSEHELLDLAYPYALDAVGDSERDEIEQRVAAAGPETSRAFTVVVRAVRETMGALSVLDAKEPAPELEARILAAIDRARPADPSAAVPLTRPSRRPRLRWLAAAAAVVVAAGVGGGIVAQQHAGQTANPPMAEQIMRQPDAHTASAPLSTGGVLMVHASIGMGAATVAFDSVPPAPQGHVYQLWVVPPTGAPRSAGVMDSMPSSSAPMVATYSGGDALAVTVEPAGGSPAPTTTPIGTMPMS</sequence>
<organism evidence="12 13">
    <name type="scientific">Nocardia cerradoensis</name>
    <dbReference type="NCBI Taxonomy" id="85688"/>
    <lineage>
        <taxon>Bacteria</taxon>
        <taxon>Bacillati</taxon>
        <taxon>Actinomycetota</taxon>
        <taxon>Actinomycetes</taxon>
        <taxon>Mycobacteriales</taxon>
        <taxon>Nocardiaceae</taxon>
        <taxon>Nocardia</taxon>
    </lineage>
</organism>
<dbReference type="GO" id="GO:0006417">
    <property type="term" value="P:regulation of translation"/>
    <property type="evidence" value="ECO:0007669"/>
    <property type="project" value="TreeGrafter"/>
</dbReference>
<accession>A0A231HBD5</accession>
<keyword evidence="3" id="KW-0812">Transmembrane</keyword>
<evidence type="ECO:0000256" key="6">
    <source>
        <dbReference type="ARBA" id="ARBA00023136"/>
    </source>
</evidence>
<name>A0A231HBD5_9NOCA</name>
<keyword evidence="5" id="KW-0805">Transcription regulation</keyword>
<dbReference type="InterPro" id="IPR051474">
    <property type="entry name" value="Anti-sigma-K/W_factor"/>
</dbReference>
<keyword evidence="4" id="KW-1133">Transmembrane helix</keyword>
<comment type="subcellular location">
    <subcellularLocation>
        <location evidence="1">Cell membrane</location>
        <topology evidence="1">Single-pass membrane protein</topology>
    </subcellularLocation>
</comment>
<evidence type="ECO:0000259" key="10">
    <source>
        <dbReference type="Pfam" id="PF10099"/>
    </source>
</evidence>